<gene>
    <name evidence="2" type="ORF">AZF00_15840</name>
</gene>
<feature type="domain" description="DUF4382" evidence="1">
    <location>
        <begin position="75"/>
        <end position="225"/>
    </location>
</feature>
<protein>
    <recommendedName>
        <fullName evidence="1">DUF4382 domain-containing protein</fullName>
    </recommendedName>
</protein>
<organism evidence="2 3">
    <name type="scientific">Zhongshania aliphaticivorans</name>
    <dbReference type="NCBI Taxonomy" id="1470434"/>
    <lineage>
        <taxon>Bacteria</taxon>
        <taxon>Pseudomonadati</taxon>
        <taxon>Pseudomonadota</taxon>
        <taxon>Gammaproteobacteria</taxon>
        <taxon>Cellvibrionales</taxon>
        <taxon>Spongiibacteraceae</taxon>
        <taxon>Zhongshania</taxon>
    </lineage>
</organism>
<proteinExistence type="predicted"/>
<evidence type="ECO:0000259" key="1">
    <source>
        <dbReference type="Pfam" id="PF14321"/>
    </source>
</evidence>
<accession>A0A127M8X9</accession>
<reference evidence="2 3" key="1">
    <citation type="submission" date="2015-12" db="EMBL/GenBank/DDBJ databases">
        <authorList>
            <person name="Shamseldin A."/>
            <person name="Moawad H."/>
            <person name="Abd El-Rahim W.M."/>
            <person name="Sadowsky M.J."/>
        </authorList>
    </citation>
    <scope>NUCLEOTIDE SEQUENCE [LARGE SCALE GENOMIC DNA]</scope>
    <source>
        <strain evidence="2 3">SM2</strain>
    </source>
</reference>
<name>A0A127M8X9_9GAMM</name>
<evidence type="ECO:0000313" key="3">
    <source>
        <dbReference type="Proteomes" id="UP000074119"/>
    </source>
</evidence>
<dbReference type="Proteomes" id="UP000074119">
    <property type="component" value="Chromosome"/>
</dbReference>
<dbReference type="AlphaFoldDB" id="A0A127M8X9"/>
<sequence length="380" mass="40798">MQEKIAKKSRERFHSRVETNVYLMGIDEKLEEIMRFELTPKLNNIIKFTSLGLGISLVSACNDSSNHPVPPHAETSTATFSVTDAPVDAVDGVKLTFNRLELKHADGDIIKLNFSEPVVIPNLLNLTGNIATPIISDATIPAGNYQWIRLFIEGGYPDSTVSPKLGNEADLFIPGQQNTSNVEQSLLLNSGFIAPTGGEAAFTIDFVLRKALTKPANADYYLLRPALRLVNDAEVGTIAGTVDSTVIASNACSDLSGHSVYLYEGDINSANQRPEDFYDPSIAADQANAETEAEVGDTSDLARPISSAEITQNDSGAYIFKIGFVEATAAGYSVALTCQSAFDEPDSDDDINFTNAIPVDVDAGQTSNVRFSVAPNPPSN</sequence>
<dbReference type="Pfam" id="PF14321">
    <property type="entry name" value="DUF4382"/>
    <property type="match status" value="1"/>
</dbReference>
<dbReference type="KEGG" id="zal:AZF00_15840"/>
<evidence type="ECO:0000313" key="2">
    <source>
        <dbReference type="EMBL" id="AMO69679.1"/>
    </source>
</evidence>
<dbReference type="EMBL" id="CP014544">
    <property type="protein sequence ID" value="AMO69679.1"/>
    <property type="molecule type" value="Genomic_DNA"/>
</dbReference>
<dbReference type="STRING" id="1470434.AZF00_15840"/>
<dbReference type="InterPro" id="IPR025491">
    <property type="entry name" value="DUF4382"/>
</dbReference>